<proteinExistence type="predicted"/>
<name>A0A7C9M1V7_9DEIO</name>
<protein>
    <submittedName>
        <fullName evidence="4">DUF11 domain-containing protein</fullName>
    </submittedName>
</protein>
<dbReference type="PANTHER" id="PTHR34819:SF3">
    <property type="entry name" value="CELL SURFACE PROTEIN"/>
    <property type="match status" value="1"/>
</dbReference>
<reference evidence="4 5" key="1">
    <citation type="submission" date="2019-12" db="EMBL/GenBank/DDBJ databases">
        <title>Deinococcus sp. HMF7620 Genome sequencing and assembly.</title>
        <authorList>
            <person name="Kang H."/>
            <person name="Kim H."/>
            <person name="Joh K."/>
        </authorList>
    </citation>
    <scope>NUCLEOTIDE SEQUENCE [LARGE SCALE GENOMIC DNA]</scope>
    <source>
        <strain evidence="4 5">HMF7620</strain>
    </source>
</reference>
<dbReference type="InterPro" id="IPR051172">
    <property type="entry name" value="Chlamydia_OmcB"/>
</dbReference>
<gene>
    <name evidence="4" type="ORF">GO986_09810</name>
</gene>
<feature type="region of interest" description="Disordered" evidence="1">
    <location>
        <begin position="632"/>
        <end position="653"/>
    </location>
</feature>
<feature type="domain" description="DUF11" evidence="3">
    <location>
        <begin position="527"/>
        <end position="652"/>
    </location>
</feature>
<feature type="signal peptide" evidence="2">
    <location>
        <begin position="1"/>
        <end position="26"/>
    </location>
</feature>
<sequence length="1467" mass="148046">MGLFSKQRVLAALTGLGLVVGGQAAAQTTTKAIGPNPDITVTGRVDYVSLGASFRVTNGNAAGPPGACSIRTASGTVTGSSAAAAAEVVGVDAIVTAAQRGAAQQVPAGATVKNAYLYWFASKAAGTAVDNTVTFTVNGTASTVTANRTWTGAFDNADMGAVADITNLVSATPNATMEMDGLNIQINSANCQYVTVHGGWALYIVYENPGLSSKRISFYDGLNYIYTTTTADINATNFKVPNAPTFDKVTKLTVAAMDGDPATGATNDILQIRPGTTGTRTSLSSTNRTATDIYTGLVTVEAEDGTEVIQGGSSKTGTTNTGGLDIATFNVSSLIPADTTTINAFSSSNGGEQVNLYNVILMANTTDANVRLVKTIEGGATTLTNGDSLKYILTVDNAQGVTEALNVVTVDTLPQGLTYNSTEISYDGGTSWATLAGVTTSVSGGVTTITTPAVRRIDPDGKVWGGTNAIATQLGTQNVRYRITATANGAAFGSVTNTATATSGVTETTTVADNTGTRAVTINRRADLAITKDDGATTVNPNGTTSYTIRVTNNGPDSVTGAVLKDLVASGLSKTAVVCSTTPGQCTAGTTPTPAQLEGATGYALPALASGQFYELRVTASITATSGTVTNTATVDTPSGAVDPSPSNNSASDADTVNLVADLAITKTGPASAFQGATVTYIIRARNNGPSAVTGATIADTVPASLTNVSWTCAGTGTATCATASGTGNSISLGANLPVDTGNVNYVTLTVTGTASTNGTVTNTATIAAPAGVTDSPTTNNTSTAAFPVTAQVTCTNLYALVGGDFSGSTANNGNEIRAVGDTTNVLGDLITTVPNTGTGTAGFSATLAIKAGGTKFFVVRDTDSRLLSYDVATNTWTEGQALPTPTGRYVRMAVTSNDVGYVMDGGGNLYSFTTTATPTYTALPALTRLPATAPTLGASGDFFADNRGNLFLLSSTGTDGFLDFWEIETANNNLIYLGRLSDADIVGTYGGFGATPNGLFGRGGSGRMINVDLRAFTATPVGTANNGATDLASCTFPSLTRTISAIKTATRVGGGTTVQPGDTLEYTITVKNTGTVAAGNTQFLDQIPAGTTYVAGTTTLNGTAVADATGGVMPYTQSGQSINSPGQQVGSLLVDQTPADTTDREAIIKFRVTVNTANPPTQVSNQGTVSTRDNGAVLTAVTDDPATATANDATVTTVTPVAVLDLAITKAGPAFAKAGEAFAYTITVTNTTATPATTVTVTDVLPTGLTFVSATNSGSYNAGTRTVTWTLASVAGNASTVLTLNVTAPAAATISPAAGVKSAQNTASLSATGDTNAANNTSAPVTTRFVLNEITKRVRNVTTNSAFGTSGGGKPGEVLEYCLDTTNLGGADLPGYALTDQVPGNVNALTTAYDADEPTTATGFGVRVARTTAGVTTTTYRTSVADADTGTLTTTGGTFSRGTMTLGLGTLLAGESVTACFQATIR</sequence>
<dbReference type="InterPro" id="IPR001434">
    <property type="entry name" value="OmcB-like_DUF11"/>
</dbReference>
<keyword evidence="2" id="KW-0732">Signal</keyword>
<comment type="caution">
    <text evidence="4">The sequence shown here is derived from an EMBL/GenBank/DDBJ whole genome shotgun (WGS) entry which is preliminary data.</text>
</comment>
<dbReference type="PANTHER" id="PTHR34819">
    <property type="entry name" value="LARGE CYSTEINE-RICH PERIPLASMIC PROTEIN OMCB"/>
    <property type="match status" value="1"/>
</dbReference>
<dbReference type="Gene3D" id="2.60.40.10">
    <property type="entry name" value="Immunoglobulins"/>
    <property type="match status" value="2"/>
</dbReference>
<dbReference type="Proteomes" id="UP000483286">
    <property type="component" value="Unassembled WGS sequence"/>
</dbReference>
<keyword evidence="5" id="KW-1185">Reference proteome</keyword>
<dbReference type="Pfam" id="PF01345">
    <property type="entry name" value="DUF11"/>
    <property type="match status" value="3"/>
</dbReference>
<accession>A0A7C9M1V7</accession>
<feature type="domain" description="DUF11" evidence="3">
    <location>
        <begin position="662"/>
        <end position="786"/>
    </location>
</feature>
<evidence type="ECO:0000256" key="1">
    <source>
        <dbReference type="SAM" id="MobiDB-lite"/>
    </source>
</evidence>
<dbReference type="Gene3D" id="2.60.40.1170">
    <property type="entry name" value="Mu homology domain, subdomain B"/>
    <property type="match status" value="1"/>
</dbReference>
<organism evidence="4 5">
    <name type="scientific">Deinococcus arboris</name>
    <dbReference type="NCBI Taxonomy" id="2682977"/>
    <lineage>
        <taxon>Bacteria</taxon>
        <taxon>Thermotogati</taxon>
        <taxon>Deinococcota</taxon>
        <taxon>Deinococci</taxon>
        <taxon>Deinococcales</taxon>
        <taxon>Deinococcaceae</taxon>
        <taxon>Deinococcus</taxon>
    </lineage>
</organism>
<dbReference type="Gene3D" id="2.60.40.740">
    <property type="match status" value="2"/>
</dbReference>
<evidence type="ECO:0000256" key="2">
    <source>
        <dbReference type="SAM" id="SignalP"/>
    </source>
</evidence>
<dbReference type="InterPro" id="IPR026466">
    <property type="entry name" value="Fim_isopep_form_D2_dom"/>
</dbReference>
<feature type="chain" id="PRO_5028860001" evidence="2">
    <location>
        <begin position="27"/>
        <end position="1467"/>
    </location>
</feature>
<dbReference type="SUPFAM" id="SSF50965">
    <property type="entry name" value="Galactose oxidase, central domain"/>
    <property type="match status" value="1"/>
</dbReference>
<evidence type="ECO:0000259" key="3">
    <source>
        <dbReference type="Pfam" id="PF01345"/>
    </source>
</evidence>
<dbReference type="InterPro" id="IPR047589">
    <property type="entry name" value="DUF11_rpt"/>
</dbReference>
<feature type="domain" description="DUF11" evidence="3">
    <location>
        <begin position="1206"/>
        <end position="1323"/>
    </location>
</feature>
<evidence type="ECO:0000313" key="4">
    <source>
        <dbReference type="EMBL" id="MVN87062.1"/>
    </source>
</evidence>
<dbReference type="NCBIfam" id="TIGR01451">
    <property type="entry name" value="B_ant_repeat"/>
    <property type="match status" value="5"/>
</dbReference>
<dbReference type="InterPro" id="IPR013783">
    <property type="entry name" value="Ig-like_fold"/>
</dbReference>
<dbReference type="NCBIfam" id="TIGR04226">
    <property type="entry name" value="RrgB_K2N_iso_D2"/>
    <property type="match status" value="1"/>
</dbReference>
<evidence type="ECO:0000313" key="5">
    <source>
        <dbReference type="Proteomes" id="UP000483286"/>
    </source>
</evidence>
<dbReference type="InterPro" id="IPR011043">
    <property type="entry name" value="Gal_Oxase/kelch_b-propeller"/>
</dbReference>
<dbReference type="EMBL" id="WQLB01000010">
    <property type="protein sequence ID" value="MVN87062.1"/>
    <property type="molecule type" value="Genomic_DNA"/>
</dbReference>